<evidence type="ECO:0000256" key="16">
    <source>
        <dbReference type="SAM" id="MobiDB-lite"/>
    </source>
</evidence>
<sequence>MKTFAILASASLVAGHGYVTNATLGGTAYTFYQPYTDPYTSPTPERVSRPIQGNGPVTDLSYQDLQCGGDTVNGVVGSSPANLTATVAAGSTVDLYWTLWPTSHVGPSITYMAKCDNDDCTTFMPQNESVWFKVQEQGRTGTSDTWGTTAIMTDGGSISYTVPSCIESGAYLVRHEVIALHSAGTVGGAQFYPGCHQIQVTGGTGASTPSDLVAFPGAYSAEDPGILYDAYTASTYTVPGPALFSCSGSSSGSSTGSAAATTAAATTAAATTSSAAATTFTTLTTSSASVDVAAAVATDASDDDGCDAEETVTSTYTAPAATSTAAASSGDDSGDDSCEDDGSDTVTTGAATGSSTDAGSSTDDGSDDDSCDEEPTATGSGATQPTGSFSGSQAQPSGGAQPTGSASSSDGEDCDAEEEQAYARRWSGRFARGL</sequence>
<dbReference type="AlphaFoldDB" id="A0A9W9CXB9"/>
<feature type="chain" id="PRO_5040788602" description="lytic cellulose monooxygenase (C4-dehydrogenating)" evidence="17">
    <location>
        <begin position="16"/>
        <end position="434"/>
    </location>
</feature>
<dbReference type="OrthoDB" id="4849160at2759"/>
<evidence type="ECO:0000256" key="5">
    <source>
        <dbReference type="ARBA" id="ARBA00022729"/>
    </source>
</evidence>
<evidence type="ECO:0000256" key="7">
    <source>
        <dbReference type="ARBA" id="ARBA00023002"/>
    </source>
</evidence>
<evidence type="ECO:0000256" key="14">
    <source>
        <dbReference type="ARBA" id="ARBA00045077"/>
    </source>
</evidence>
<feature type="domain" description="Auxiliary Activity family 9 catalytic" evidence="18">
    <location>
        <begin position="16"/>
        <end position="234"/>
    </location>
</feature>
<accession>A0A9W9CXB9</accession>
<feature type="signal peptide" evidence="17">
    <location>
        <begin position="1"/>
        <end position="15"/>
    </location>
</feature>
<dbReference type="EC" id="1.14.99.56" evidence="15"/>
<evidence type="ECO:0000313" key="19">
    <source>
        <dbReference type="EMBL" id="KAJ4391100.1"/>
    </source>
</evidence>
<comment type="catalytic activity">
    <reaction evidence="14">
        <text>[(1-&gt;4)-beta-D-glucosyl]n+m + reduced acceptor + O2 = 4-dehydro-beta-D-glucosyl-[(1-&gt;4)-beta-D-glucosyl]n-1 + [(1-&gt;4)-beta-D-glucosyl]m + acceptor + H2O.</text>
        <dbReference type="EC" id="1.14.99.56"/>
    </reaction>
</comment>
<evidence type="ECO:0000256" key="3">
    <source>
        <dbReference type="ARBA" id="ARBA00022525"/>
    </source>
</evidence>
<evidence type="ECO:0000256" key="1">
    <source>
        <dbReference type="ARBA" id="ARBA00001973"/>
    </source>
</evidence>
<keyword evidence="3" id="KW-0964">Secreted</keyword>
<feature type="compositionally biased region" description="Acidic residues" evidence="16">
    <location>
        <begin position="300"/>
        <end position="310"/>
    </location>
</feature>
<keyword evidence="8" id="KW-0186">Copper</keyword>
<dbReference type="CDD" id="cd21175">
    <property type="entry name" value="LPMO_AA9"/>
    <property type="match status" value="1"/>
</dbReference>
<comment type="subcellular location">
    <subcellularLocation>
        <location evidence="2">Secreted</location>
    </subcellularLocation>
</comment>
<feature type="compositionally biased region" description="Low complexity" evidence="16">
    <location>
        <begin position="344"/>
        <end position="363"/>
    </location>
</feature>
<dbReference type="InterPro" id="IPR005103">
    <property type="entry name" value="AA9_LPMO"/>
</dbReference>
<dbReference type="PANTHER" id="PTHR33353">
    <property type="entry name" value="PUTATIVE (AFU_ORTHOLOGUE AFUA_1G12560)-RELATED"/>
    <property type="match status" value="1"/>
</dbReference>
<keyword evidence="10" id="KW-1015">Disulfide bond</keyword>
<evidence type="ECO:0000256" key="6">
    <source>
        <dbReference type="ARBA" id="ARBA00023001"/>
    </source>
</evidence>
<evidence type="ECO:0000256" key="11">
    <source>
        <dbReference type="ARBA" id="ARBA00023277"/>
    </source>
</evidence>
<evidence type="ECO:0000259" key="18">
    <source>
        <dbReference type="Pfam" id="PF03443"/>
    </source>
</evidence>
<evidence type="ECO:0000256" key="12">
    <source>
        <dbReference type="ARBA" id="ARBA00023326"/>
    </source>
</evidence>
<dbReference type="Pfam" id="PF03443">
    <property type="entry name" value="AA9"/>
    <property type="match status" value="1"/>
</dbReference>
<feature type="compositionally biased region" description="Acidic residues" evidence="16">
    <location>
        <begin position="364"/>
        <end position="375"/>
    </location>
</feature>
<keyword evidence="11" id="KW-0119">Carbohydrate metabolism</keyword>
<dbReference type="GO" id="GO:0046872">
    <property type="term" value="F:metal ion binding"/>
    <property type="evidence" value="ECO:0007669"/>
    <property type="project" value="UniProtKB-KW"/>
</dbReference>
<evidence type="ECO:0000256" key="8">
    <source>
        <dbReference type="ARBA" id="ARBA00023008"/>
    </source>
</evidence>
<dbReference type="GO" id="GO:0005576">
    <property type="term" value="C:extracellular region"/>
    <property type="evidence" value="ECO:0007669"/>
    <property type="project" value="UniProtKB-SubCell"/>
</dbReference>
<reference evidence="19" key="1">
    <citation type="submission" date="2022-10" db="EMBL/GenBank/DDBJ databases">
        <title>Tapping the CABI collections for fungal endophytes: first genome assemblies for Collariella, Neodidymelliopsis, Ascochyta clinopodiicola, Didymella pomorum, Didymosphaeria variabile, Neocosmospora piperis and Neocucurbitaria cava.</title>
        <authorList>
            <person name="Hill R."/>
        </authorList>
    </citation>
    <scope>NUCLEOTIDE SEQUENCE</scope>
    <source>
        <strain evidence="19">IMI 355082</strain>
    </source>
</reference>
<keyword evidence="6" id="KW-0136">Cellulose degradation</keyword>
<gene>
    <name evidence="19" type="ORF">N0V93_004715</name>
</gene>
<keyword evidence="9" id="KW-0503">Monooxygenase</keyword>
<feature type="region of interest" description="Disordered" evidence="16">
    <location>
        <begin position="299"/>
        <end position="434"/>
    </location>
</feature>
<organism evidence="19 20">
    <name type="scientific">Gnomoniopsis smithogilvyi</name>
    <dbReference type="NCBI Taxonomy" id="1191159"/>
    <lineage>
        <taxon>Eukaryota</taxon>
        <taxon>Fungi</taxon>
        <taxon>Dikarya</taxon>
        <taxon>Ascomycota</taxon>
        <taxon>Pezizomycotina</taxon>
        <taxon>Sordariomycetes</taxon>
        <taxon>Sordariomycetidae</taxon>
        <taxon>Diaporthales</taxon>
        <taxon>Gnomoniaceae</taxon>
        <taxon>Gnomoniopsis</taxon>
    </lineage>
</organism>
<dbReference type="InterPro" id="IPR049892">
    <property type="entry name" value="AA9"/>
</dbReference>
<name>A0A9W9CXB9_9PEZI</name>
<proteinExistence type="inferred from homology"/>
<evidence type="ECO:0000256" key="13">
    <source>
        <dbReference type="ARBA" id="ARBA00044502"/>
    </source>
</evidence>
<feature type="compositionally biased region" description="Acidic residues" evidence="16">
    <location>
        <begin position="410"/>
        <end position="420"/>
    </location>
</feature>
<keyword evidence="20" id="KW-1185">Reference proteome</keyword>
<dbReference type="Proteomes" id="UP001140453">
    <property type="component" value="Unassembled WGS sequence"/>
</dbReference>
<dbReference type="GO" id="GO:0004497">
    <property type="term" value="F:monooxygenase activity"/>
    <property type="evidence" value="ECO:0007669"/>
    <property type="project" value="UniProtKB-KW"/>
</dbReference>
<evidence type="ECO:0000256" key="10">
    <source>
        <dbReference type="ARBA" id="ARBA00023157"/>
    </source>
</evidence>
<dbReference type="Gene3D" id="2.70.50.70">
    <property type="match status" value="1"/>
</dbReference>
<evidence type="ECO:0000256" key="17">
    <source>
        <dbReference type="SAM" id="SignalP"/>
    </source>
</evidence>
<evidence type="ECO:0000313" key="20">
    <source>
        <dbReference type="Proteomes" id="UP001140453"/>
    </source>
</evidence>
<comment type="caution">
    <text evidence="19">The sequence shown here is derived from an EMBL/GenBank/DDBJ whole genome shotgun (WGS) entry which is preliminary data.</text>
</comment>
<feature type="compositionally biased region" description="Polar residues" evidence="16">
    <location>
        <begin position="377"/>
        <end position="409"/>
    </location>
</feature>
<keyword evidence="4" id="KW-0479">Metal-binding</keyword>
<evidence type="ECO:0000256" key="4">
    <source>
        <dbReference type="ARBA" id="ARBA00022723"/>
    </source>
</evidence>
<keyword evidence="12" id="KW-0624">Polysaccharide degradation</keyword>
<feature type="compositionally biased region" description="Low complexity" evidence="16">
    <location>
        <begin position="311"/>
        <end position="331"/>
    </location>
</feature>
<comment type="cofactor">
    <cofactor evidence="1">
        <name>Cu(2+)</name>
        <dbReference type="ChEBI" id="CHEBI:29036"/>
    </cofactor>
</comment>
<dbReference type="PANTHER" id="PTHR33353:SF6">
    <property type="entry name" value="ENDOGLUCANASE IV"/>
    <property type="match status" value="1"/>
</dbReference>
<protein>
    <recommendedName>
        <fullName evidence="15">lytic cellulose monooxygenase (C4-dehydrogenating)</fullName>
        <ecNumber evidence="15">1.14.99.56</ecNumber>
    </recommendedName>
</protein>
<dbReference type="EMBL" id="JAPEVB010000003">
    <property type="protein sequence ID" value="KAJ4391100.1"/>
    <property type="molecule type" value="Genomic_DNA"/>
</dbReference>
<keyword evidence="7" id="KW-0560">Oxidoreductase</keyword>
<dbReference type="GO" id="GO:0030245">
    <property type="term" value="P:cellulose catabolic process"/>
    <property type="evidence" value="ECO:0007669"/>
    <property type="project" value="UniProtKB-KW"/>
</dbReference>
<evidence type="ECO:0000256" key="9">
    <source>
        <dbReference type="ARBA" id="ARBA00023033"/>
    </source>
</evidence>
<evidence type="ECO:0000256" key="15">
    <source>
        <dbReference type="ARBA" id="ARBA00047174"/>
    </source>
</evidence>
<comment type="similarity">
    <text evidence="13">Belongs to the polysaccharide monooxygenase AA9 family.</text>
</comment>
<feature type="compositionally biased region" description="Acidic residues" evidence="16">
    <location>
        <begin position="332"/>
        <end position="343"/>
    </location>
</feature>
<keyword evidence="5 17" id="KW-0732">Signal</keyword>
<evidence type="ECO:0000256" key="2">
    <source>
        <dbReference type="ARBA" id="ARBA00004613"/>
    </source>
</evidence>